<protein>
    <recommendedName>
        <fullName evidence="4">DUF2842 domain-containing protein</fullName>
    </recommendedName>
</protein>
<evidence type="ECO:0000313" key="3">
    <source>
        <dbReference type="Proteomes" id="UP000199167"/>
    </source>
</evidence>
<organism evidence="2 3">
    <name type="scientific">Cognatiyoonia koreensis</name>
    <dbReference type="NCBI Taxonomy" id="364200"/>
    <lineage>
        <taxon>Bacteria</taxon>
        <taxon>Pseudomonadati</taxon>
        <taxon>Pseudomonadota</taxon>
        <taxon>Alphaproteobacteria</taxon>
        <taxon>Rhodobacterales</taxon>
        <taxon>Paracoccaceae</taxon>
        <taxon>Cognatiyoonia</taxon>
    </lineage>
</organism>
<dbReference type="RefSeq" id="WP_089992699.1">
    <property type="nucleotide sequence ID" value="NZ_FOIZ01000001.1"/>
</dbReference>
<evidence type="ECO:0008006" key="4">
    <source>
        <dbReference type="Google" id="ProtNLM"/>
    </source>
</evidence>
<gene>
    <name evidence="2" type="ORF">SAMN04488515_1695</name>
</gene>
<evidence type="ECO:0000256" key="1">
    <source>
        <dbReference type="SAM" id="Phobius"/>
    </source>
</evidence>
<keyword evidence="1" id="KW-0472">Membrane</keyword>
<reference evidence="2 3" key="1">
    <citation type="submission" date="2016-10" db="EMBL/GenBank/DDBJ databases">
        <authorList>
            <person name="de Groot N.N."/>
        </authorList>
    </citation>
    <scope>NUCLEOTIDE SEQUENCE [LARGE SCALE GENOMIC DNA]</scope>
    <source>
        <strain evidence="2 3">DSM 17925</strain>
    </source>
</reference>
<dbReference type="EMBL" id="FOIZ01000001">
    <property type="protein sequence ID" value="SEW22398.1"/>
    <property type="molecule type" value="Genomic_DNA"/>
</dbReference>
<accession>A0A1I0Q638</accession>
<dbReference type="Proteomes" id="UP000199167">
    <property type="component" value="Unassembled WGS sequence"/>
</dbReference>
<dbReference type="STRING" id="364200.SAMN04488515_1695"/>
<feature type="transmembrane region" description="Helical" evidence="1">
    <location>
        <begin position="9"/>
        <end position="29"/>
    </location>
</feature>
<keyword evidence="1" id="KW-0812">Transmembrane</keyword>
<proteinExistence type="predicted"/>
<dbReference type="InterPro" id="IPR021265">
    <property type="entry name" value="DUF2842"/>
</dbReference>
<keyword evidence="1" id="KW-1133">Transmembrane helix</keyword>
<name>A0A1I0Q638_9RHOB</name>
<keyword evidence="3" id="KW-1185">Reference proteome</keyword>
<feature type="transmembrane region" description="Helical" evidence="1">
    <location>
        <begin position="41"/>
        <end position="59"/>
    </location>
</feature>
<dbReference type="AlphaFoldDB" id="A0A1I0Q638"/>
<evidence type="ECO:0000313" key="2">
    <source>
        <dbReference type="EMBL" id="SEW22398.1"/>
    </source>
</evidence>
<dbReference type="OrthoDB" id="7510023at2"/>
<sequence>MTYKARRRWSLFILVVGLPAYIVLVVTLMSNTTEWPRAVQFVLYVVLGVAWVFPLKFVFKGIGQSDPDAD</sequence>
<dbReference type="Pfam" id="PF11003">
    <property type="entry name" value="DUF2842"/>
    <property type="match status" value="1"/>
</dbReference>